<name>A0ABW9E9M6_9BURK</name>
<feature type="transmembrane region" description="Helical" evidence="1">
    <location>
        <begin position="280"/>
        <end position="300"/>
    </location>
</feature>
<feature type="transmembrane region" description="Helical" evidence="1">
    <location>
        <begin position="42"/>
        <end position="63"/>
    </location>
</feature>
<dbReference type="InterPro" id="IPR050879">
    <property type="entry name" value="Acyltransferase_3"/>
</dbReference>
<evidence type="ECO:0000259" key="2">
    <source>
        <dbReference type="Pfam" id="PF01757"/>
    </source>
</evidence>
<proteinExistence type="predicted"/>
<dbReference type="GO" id="GO:0016746">
    <property type="term" value="F:acyltransferase activity"/>
    <property type="evidence" value="ECO:0007669"/>
    <property type="project" value="UniProtKB-KW"/>
</dbReference>
<dbReference type="PANTHER" id="PTHR23028">
    <property type="entry name" value="ACETYLTRANSFERASE"/>
    <property type="match status" value="1"/>
</dbReference>
<evidence type="ECO:0000313" key="4">
    <source>
        <dbReference type="Proteomes" id="UP001629392"/>
    </source>
</evidence>
<protein>
    <submittedName>
        <fullName evidence="3">Acyltransferase</fullName>
    </submittedName>
</protein>
<keyword evidence="1" id="KW-0812">Transmembrane</keyword>
<dbReference type="Proteomes" id="UP001629392">
    <property type="component" value="Unassembled WGS sequence"/>
</dbReference>
<dbReference type="InterPro" id="IPR002656">
    <property type="entry name" value="Acyl_transf_3_dom"/>
</dbReference>
<feature type="transmembrane region" description="Helical" evidence="1">
    <location>
        <begin position="217"/>
        <end position="238"/>
    </location>
</feature>
<keyword evidence="3" id="KW-0808">Transferase</keyword>
<dbReference type="PANTHER" id="PTHR23028:SF53">
    <property type="entry name" value="ACYL_TRANSF_3 DOMAIN-CONTAINING PROTEIN"/>
    <property type="match status" value="1"/>
</dbReference>
<feature type="transmembrane region" description="Helical" evidence="1">
    <location>
        <begin position="12"/>
        <end position="30"/>
    </location>
</feature>
<evidence type="ECO:0000313" key="3">
    <source>
        <dbReference type="EMBL" id="MFM0715020.1"/>
    </source>
</evidence>
<dbReference type="RefSeq" id="WP_408151929.1">
    <property type="nucleotide sequence ID" value="NZ_JAQQCL010000001.1"/>
</dbReference>
<dbReference type="Pfam" id="PF01757">
    <property type="entry name" value="Acyl_transf_3"/>
    <property type="match status" value="1"/>
</dbReference>
<feature type="transmembrane region" description="Helical" evidence="1">
    <location>
        <begin position="312"/>
        <end position="331"/>
    </location>
</feature>
<keyword evidence="1" id="KW-0472">Membrane</keyword>
<organism evidence="3 4">
    <name type="scientific">Paraburkholderia strydomiana</name>
    <dbReference type="NCBI Taxonomy" id="1245417"/>
    <lineage>
        <taxon>Bacteria</taxon>
        <taxon>Pseudomonadati</taxon>
        <taxon>Pseudomonadota</taxon>
        <taxon>Betaproteobacteria</taxon>
        <taxon>Burkholderiales</taxon>
        <taxon>Burkholderiaceae</taxon>
        <taxon>Paraburkholderia</taxon>
    </lineage>
</organism>
<reference evidence="3 4" key="1">
    <citation type="journal article" date="2024" name="Chem. Sci.">
        <title>Discovery of megapolipeptins by genome mining of a Burkholderiales bacteria collection.</title>
        <authorList>
            <person name="Paulo B.S."/>
            <person name="Recchia M.J.J."/>
            <person name="Lee S."/>
            <person name="Fergusson C.H."/>
            <person name="Romanowski S.B."/>
            <person name="Hernandez A."/>
            <person name="Krull N."/>
            <person name="Liu D.Y."/>
            <person name="Cavanagh H."/>
            <person name="Bos A."/>
            <person name="Gray C.A."/>
            <person name="Murphy B.T."/>
            <person name="Linington R.G."/>
            <person name="Eustaquio A.S."/>
        </authorList>
    </citation>
    <scope>NUCLEOTIDE SEQUENCE [LARGE SCALE GENOMIC DNA]</scope>
    <source>
        <strain evidence="3 4">RL17-350-BIC-E</strain>
    </source>
</reference>
<keyword evidence="1" id="KW-1133">Transmembrane helix</keyword>
<comment type="caution">
    <text evidence="3">The sequence shown here is derived from an EMBL/GenBank/DDBJ whole genome shotgun (WGS) entry which is preliminary data.</text>
</comment>
<evidence type="ECO:0000256" key="1">
    <source>
        <dbReference type="SAM" id="Phobius"/>
    </source>
</evidence>
<accession>A0ABW9E9M6</accession>
<feature type="domain" description="Acyltransferase 3" evidence="2">
    <location>
        <begin position="6"/>
        <end position="360"/>
    </location>
</feature>
<keyword evidence="3" id="KW-0012">Acyltransferase</keyword>
<feature type="transmembrane region" description="Helical" evidence="1">
    <location>
        <begin position="184"/>
        <end position="205"/>
    </location>
</feature>
<gene>
    <name evidence="3" type="ORF">PQQ73_01610</name>
</gene>
<dbReference type="EMBL" id="JAQQCL010000001">
    <property type="protein sequence ID" value="MFM0715020.1"/>
    <property type="molecule type" value="Genomic_DNA"/>
</dbReference>
<feature type="transmembrane region" description="Helical" evidence="1">
    <location>
        <begin position="250"/>
        <end position="268"/>
    </location>
</feature>
<feature type="transmembrane region" description="Helical" evidence="1">
    <location>
        <begin position="367"/>
        <end position="387"/>
    </location>
</feature>
<feature type="transmembrane region" description="Helical" evidence="1">
    <location>
        <begin position="156"/>
        <end position="172"/>
    </location>
</feature>
<keyword evidence="4" id="KW-1185">Reference proteome</keyword>
<feature type="transmembrane region" description="Helical" evidence="1">
    <location>
        <begin position="83"/>
        <end position="103"/>
    </location>
</feature>
<sequence>MKGMLPGLDVLRFLLACYLVIYHTLVYYPAAQAMFWADIFKLGCGATSIFFILSGFILSHVSVEMTPGERKKVSASRFFISRFTNLYPIHIITLMLTVALMTVSSRPFDVELSNLDSAAEKIHTMSVAEVAVNAILQILLLQAWNPFYLSFNVPTWSLSTLFFFYLLFPAAAPRLLSMRRKWSMLTAMWVASLLPAVIVVANGWYDVWTIGMLHINPLIRLPEFLAGILAYGIFAGHAQQITGFVGRHRRILIGTLLAFFIGAAYQFAHGPPFWEVLLHNGAMLPAQVAVIFVSASLLQRASPRVVRWTRRFGNASLSIFALQIPLFIAFLKVQKLLGIPYPLLSCVHRLHVCAAAASRVPAHLSVYPVYLAMILVASIVFQERLVAPLRSTLRRVLTPGLAQKATPERANGLLRSDVSPKQRQVS</sequence>